<keyword evidence="3" id="KW-0333">Golgi apparatus</keyword>
<comment type="subcellular location">
    <subcellularLocation>
        <location evidence="1">Golgi apparatus</location>
    </subcellularLocation>
</comment>
<proteinExistence type="inferred from homology"/>
<keyword evidence="5" id="KW-0325">Glycoprotein</keyword>
<keyword evidence="8" id="KW-0479">Metal-binding</keyword>
<protein>
    <submittedName>
        <fullName evidence="11">Family with sequence similarity 20 member C, like</fullName>
    </submittedName>
</protein>
<feature type="binding site" evidence="7">
    <location>
        <position position="277"/>
    </location>
    <ligand>
        <name>ATP</name>
        <dbReference type="ChEBI" id="CHEBI:30616"/>
    </ligand>
</feature>
<dbReference type="PANTHER" id="PTHR12450:SF25">
    <property type="entry name" value="FAM20 C-TERMINAL DOMAIN-CONTAINING PROTEIN"/>
    <property type="match status" value="1"/>
</dbReference>
<organism evidence="11 12">
    <name type="scientific">Cyprinus carpio</name>
    <name type="common">Common carp</name>
    <dbReference type="NCBI Taxonomy" id="7962"/>
    <lineage>
        <taxon>Eukaryota</taxon>
        <taxon>Metazoa</taxon>
        <taxon>Chordata</taxon>
        <taxon>Craniata</taxon>
        <taxon>Vertebrata</taxon>
        <taxon>Euteleostomi</taxon>
        <taxon>Actinopterygii</taxon>
        <taxon>Neopterygii</taxon>
        <taxon>Teleostei</taxon>
        <taxon>Ostariophysi</taxon>
        <taxon>Cypriniformes</taxon>
        <taxon>Cyprinidae</taxon>
        <taxon>Cyprininae</taxon>
        <taxon>Cyprinus</taxon>
    </lineage>
</organism>
<name>A0A8C1XTB4_CYPCA</name>
<keyword evidence="4" id="KW-1015">Disulfide bond</keyword>
<evidence type="ECO:0000259" key="10">
    <source>
        <dbReference type="Pfam" id="PF06702"/>
    </source>
</evidence>
<feature type="binding site" evidence="7">
    <location>
        <position position="292"/>
    </location>
    <ligand>
        <name>ATP</name>
        <dbReference type="ChEBI" id="CHEBI:30616"/>
    </ligand>
</feature>
<dbReference type="GO" id="GO:0016773">
    <property type="term" value="F:phosphotransferase activity, alcohol group as acceptor"/>
    <property type="evidence" value="ECO:0007669"/>
    <property type="project" value="TreeGrafter"/>
</dbReference>
<dbReference type="PANTHER" id="PTHR12450">
    <property type="entry name" value="DENTIN MATRIX PROTEIN 4 PROTEIN FAM20"/>
    <property type="match status" value="1"/>
</dbReference>
<evidence type="ECO:0000256" key="3">
    <source>
        <dbReference type="ARBA" id="ARBA00023034"/>
    </source>
</evidence>
<feature type="binding site" evidence="7">
    <location>
        <position position="91"/>
    </location>
    <ligand>
        <name>ATP</name>
        <dbReference type="ChEBI" id="CHEBI:30616"/>
    </ligand>
</feature>
<dbReference type="GO" id="GO:0070166">
    <property type="term" value="P:enamel mineralization"/>
    <property type="evidence" value="ECO:0007669"/>
    <property type="project" value="TreeGrafter"/>
</dbReference>
<accession>A0A8C1XTB4</accession>
<evidence type="ECO:0000256" key="2">
    <source>
        <dbReference type="ARBA" id="ARBA00006557"/>
    </source>
</evidence>
<evidence type="ECO:0000256" key="6">
    <source>
        <dbReference type="PIRSR" id="PIRSR624869-1"/>
    </source>
</evidence>
<keyword evidence="8" id="KW-0464">Manganese</keyword>
<sequence>MLLLFVFLSLHLLVVSLVLSIYHTSCELHSCHSLLLASHAYEDGYDPILWNASAETHPPWLRNNVVIVSYKISFTRTNLWYFSVQNSGGTQLKLVISFPNYGQALLVNCSRVVVFFFFLNVHNAEIAAFHLDKSADCILHVQRVPPVVWRLINVIKEIKDITTDHKLVTTFFTSVGNACFYGQCPYYCSTEHAICGCPLKIEGSMAAMLPDLSLAPCCSWRSTWRWSYSRSKLAQWETDSNYYDSIKKTPLYDRGTRLVDLIDLSILDFLMSNMDYETFEKFGNDTFLIHLDNGRYHQS</sequence>
<evidence type="ECO:0000256" key="7">
    <source>
        <dbReference type="PIRSR" id="PIRSR624869-2"/>
    </source>
</evidence>
<comment type="cofactor">
    <cofactor evidence="8">
        <name>Mn(2+)</name>
        <dbReference type="ChEBI" id="CHEBI:29035"/>
    </cofactor>
</comment>
<evidence type="ECO:0000256" key="5">
    <source>
        <dbReference type="ARBA" id="ARBA00023180"/>
    </source>
</evidence>
<dbReference type="InterPro" id="IPR009581">
    <property type="entry name" value="FAM20_C"/>
</dbReference>
<dbReference type="Proteomes" id="UP000694700">
    <property type="component" value="Unplaced"/>
</dbReference>
<dbReference type="GO" id="GO:0005524">
    <property type="term" value="F:ATP binding"/>
    <property type="evidence" value="ECO:0007669"/>
    <property type="project" value="UniProtKB-KW"/>
</dbReference>
<feature type="binding site" evidence="8">
    <location>
        <position position="292"/>
    </location>
    <ligand>
        <name>Mn(2+)</name>
        <dbReference type="ChEBI" id="CHEBI:29035"/>
    </ligand>
</feature>
<feature type="chain" id="PRO_5034820644" evidence="9">
    <location>
        <begin position="21"/>
        <end position="299"/>
    </location>
</feature>
<dbReference type="AlphaFoldDB" id="A0A8C1XTB4"/>
<feature type="domain" description="FAM20 C-terminal" evidence="10">
    <location>
        <begin position="171"/>
        <end position="295"/>
    </location>
</feature>
<feature type="active site" evidence="6">
    <location>
        <position position="275"/>
    </location>
</feature>
<dbReference type="Ensembl" id="ENSCCRT00015089366.1">
    <property type="protein sequence ID" value="ENSCCRP00015086565.1"/>
    <property type="gene ID" value="ENSCCRG00015034939.1"/>
</dbReference>
<keyword evidence="9" id="KW-0732">Signal</keyword>
<evidence type="ECO:0000256" key="1">
    <source>
        <dbReference type="ARBA" id="ARBA00004555"/>
    </source>
</evidence>
<dbReference type="InterPro" id="IPR024869">
    <property type="entry name" value="FAM20"/>
</dbReference>
<feature type="binding site" evidence="7">
    <location>
        <begin position="206"/>
        <end position="209"/>
    </location>
    <ligand>
        <name>ATP</name>
        <dbReference type="ChEBI" id="CHEBI:30616"/>
    </ligand>
</feature>
<comment type="similarity">
    <text evidence="2">Belongs to the FAM20 family.</text>
</comment>
<keyword evidence="7" id="KW-0067">ATP-binding</keyword>
<reference evidence="11" key="1">
    <citation type="submission" date="2025-08" db="UniProtKB">
        <authorList>
            <consortium name="Ensembl"/>
        </authorList>
    </citation>
    <scope>IDENTIFICATION</scope>
</reference>
<dbReference type="GO" id="GO:0046872">
    <property type="term" value="F:metal ion binding"/>
    <property type="evidence" value="ECO:0007669"/>
    <property type="project" value="UniProtKB-KW"/>
</dbReference>
<evidence type="ECO:0000256" key="9">
    <source>
        <dbReference type="SAM" id="SignalP"/>
    </source>
</evidence>
<feature type="signal peptide" evidence="9">
    <location>
        <begin position="1"/>
        <end position="20"/>
    </location>
</feature>
<evidence type="ECO:0000313" key="11">
    <source>
        <dbReference type="Ensembl" id="ENSCCRP00015086565.1"/>
    </source>
</evidence>
<dbReference type="Pfam" id="PF06702">
    <property type="entry name" value="Fam20C"/>
    <property type="match status" value="1"/>
</dbReference>
<evidence type="ECO:0000256" key="8">
    <source>
        <dbReference type="PIRSR" id="PIRSR624869-3"/>
    </source>
</evidence>
<keyword evidence="7" id="KW-0547">Nucleotide-binding</keyword>
<evidence type="ECO:0000313" key="12">
    <source>
        <dbReference type="Proteomes" id="UP000694700"/>
    </source>
</evidence>
<dbReference type="GO" id="GO:0005794">
    <property type="term" value="C:Golgi apparatus"/>
    <property type="evidence" value="ECO:0007669"/>
    <property type="project" value="UniProtKB-SubCell"/>
</dbReference>
<evidence type="ECO:0000256" key="4">
    <source>
        <dbReference type="ARBA" id="ARBA00023157"/>
    </source>
</evidence>